<dbReference type="InterPro" id="IPR004276">
    <property type="entry name" value="GlycoTrans_28_N"/>
</dbReference>
<dbReference type="Pfam" id="PF03033">
    <property type="entry name" value="Glyco_transf_28"/>
    <property type="match status" value="1"/>
</dbReference>
<evidence type="ECO:0000256" key="10">
    <source>
        <dbReference type="HAMAP-Rule" id="MF_00033"/>
    </source>
</evidence>
<dbReference type="GO" id="GO:0050511">
    <property type="term" value="F:undecaprenyldiphospho-muramoylpentapeptide beta-N-acetylglucosaminyltransferase activity"/>
    <property type="evidence" value="ECO:0007669"/>
    <property type="project" value="UniProtKB-UniRule"/>
</dbReference>
<reference evidence="13 14" key="1">
    <citation type="submission" date="2017-04" db="EMBL/GenBank/DDBJ databases">
        <authorList>
            <person name="Afonso C.L."/>
            <person name="Miller P.J."/>
            <person name="Scott M.A."/>
            <person name="Spackman E."/>
            <person name="Goraichik I."/>
            <person name="Dimitrov K.M."/>
            <person name="Suarez D.L."/>
            <person name="Swayne D.E."/>
        </authorList>
    </citation>
    <scope>NUCLEOTIDE SEQUENCE [LARGE SCALE GENOMIC DNA]</scope>
    <source>
        <strain evidence="13 14">ToBE</strain>
    </source>
</reference>
<evidence type="ECO:0000256" key="7">
    <source>
        <dbReference type="ARBA" id="ARBA00023136"/>
    </source>
</evidence>
<comment type="similarity">
    <text evidence="10">Belongs to the glycosyltransferase 28 family. MurG subfamily.</text>
</comment>
<dbReference type="PANTHER" id="PTHR21015:SF22">
    <property type="entry name" value="GLYCOSYLTRANSFERASE"/>
    <property type="match status" value="1"/>
</dbReference>
<evidence type="ECO:0000256" key="4">
    <source>
        <dbReference type="ARBA" id="ARBA00022679"/>
    </source>
</evidence>
<keyword evidence="1 10" id="KW-1003">Cell membrane</keyword>
<comment type="catalytic activity">
    <reaction evidence="10">
        <text>di-trans,octa-cis-undecaprenyl diphospho-N-acetyl-alpha-D-muramoyl-L-alanyl-D-glutamyl-meso-2,6-diaminopimeloyl-D-alanyl-D-alanine + UDP-N-acetyl-alpha-D-glucosamine = di-trans,octa-cis-undecaprenyl diphospho-[N-acetyl-alpha-D-glucosaminyl-(1-&gt;4)]-N-acetyl-alpha-D-muramoyl-L-alanyl-D-glutamyl-meso-2,6-diaminopimeloyl-D-alanyl-D-alanine + UDP + H(+)</text>
        <dbReference type="Rhea" id="RHEA:31227"/>
        <dbReference type="ChEBI" id="CHEBI:15378"/>
        <dbReference type="ChEBI" id="CHEBI:57705"/>
        <dbReference type="ChEBI" id="CHEBI:58223"/>
        <dbReference type="ChEBI" id="CHEBI:61387"/>
        <dbReference type="ChEBI" id="CHEBI:61388"/>
        <dbReference type="EC" id="2.4.1.227"/>
    </reaction>
</comment>
<feature type="binding site" evidence="10">
    <location>
        <begin position="10"/>
        <end position="12"/>
    </location>
    <ligand>
        <name>UDP-N-acetyl-alpha-D-glucosamine</name>
        <dbReference type="ChEBI" id="CHEBI:57705"/>
    </ligand>
</feature>
<dbReference type="SUPFAM" id="SSF53756">
    <property type="entry name" value="UDP-Glycosyltransferase/glycogen phosphorylase"/>
    <property type="match status" value="1"/>
</dbReference>
<evidence type="ECO:0000256" key="3">
    <source>
        <dbReference type="ARBA" id="ARBA00022676"/>
    </source>
</evidence>
<keyword evidence="2 10" id="KW-0132">Cell division</keyword>
<name>A0A1W1VLS9_9FIRM</name>
<gene>
    <name evidence="10" type="primary">murG</name>
    <name evidence="13" type="ORF">SAMN00808754_1014</name>
</gene>
<dbReference type="GO" id="GO:0005975">
    <property type="term" value="P:carbohydrate metabolic process"/>
    <property type="evidence" value="ECO:0007669"/>
    <property type="project" value="InterPro"/>
</dbReference>
<dbReference type="Proteomes" id="UP000192569">
    <property type="component" value="Chromosome I"/>
</dbReference>
<dbReference type="AlphaFoldDB" id="A0A1W1VLS9"/>
<dbReference type="EC" id="2.4.1.227" evidence="10"/>
<dbReference type="Gene3D" id="3.40.50.2000">
    <property type="entry name" value="Glycogen Phosphorylase B"/>
    <property type="match status" value="2"/>
</dbReference>
<dbReference type="GO" id="GO:0051991">
    <property type="term" value="F:UDP-N-acetyl-D-glucosamine:N-acetylmuramoyl-L-alanyl-D-glutamyl-meso-2,6-diaminopimelyl-D-alanyl-D-alanine-diphosphoundecaprenol 4-beta-N-acetylglucosaminlytransferase activity"/>
    <property type="evidence" value="ECO:0007669"/>
    <property type="project" value="RHEA"/>
</dbReference>
<dbReference type="NCBIfam" id="TIGR01133">
    <property type="entry name" value="murG"/>
    <property type="match status" value="1"/>
</dbReference>
<dbReference type="UniPathway" id="UPA00219"/>
<feature type="domain" description="Glycosyltransferase family 28 N-terminal" evidence="11">
    <location>
        <begin position="3"/>
        <end position="141"/>
    </location>
</feature>
<keyword evidence="5 10" id="KW-0133">Cell shape</keyword>
<sequence length="373" mass="40664">MRVVVTGGGTGGHVYPALAIAQGLLKARPGIEVLYIGTHRGLEAEVVTRAGLPLATITVQGLERRRLWKNFQALARLGRGIWEAYKLLRCFQPQVVVGTGGYVCAPVCVVAAALRIPIILHEQNAFPGLTNRWLARVARTVCLTFPEAKKYFPSRVELITTGLPVRPEIISADRGKARAELNLKPDQFFILIVGGSQGARSLNQAALSLFRAYQGQPSLKILHVAGRQDYERLKAQAEEWGIQLDKNGNITIVPYLHDIHIALAAADLVIGRAGASFLAEVLVRGLPTILIPYPYAASNHQEYNARAVAKQGAAIIVRDSELTTGKLLRTVESLLADPEKLKRMAQASARLGRPDALEKIVTKILALAEERHP</sequence>
<dbReference type="HAMAP" id="MF_00033">
    <property type="entry name" value="MurG"/>
    <property type="match status" value="1"/>
</dbReference>
<evidence type="ECO:0000256" key="2">
    <source>
        <dbReference type="ARBA" id="ARBA00022618"/>
    </source>
</evidence>
<evidence type="ECO:0000256" key="6">
    <source>
        <dbReference type="ARBA" id="ARBA00022984"/>
    </source>
</evidence>
<feature type="binding site" evidence="10">
    <location>
        <position position="124"/>
    </location>
    <ligand>
        <name>UDP-N-acetyl-alpha-D-glucosamine</name>
        <dbReference type="ChEBI" id="CHEBI:57705"/>
    </ligand>
</feature>
<evidence type="ECO:0000256" key="8">
    <source>
        <dbReference type="ARBA" id="ARBA00023306"/>
    </source>
</evidence>
<dbReference type="InterPro" id="IPR006009">
    <property type="entry name" value="GlcNAc_MurG"/>
</dbReference>
<evidence type="ECO:0000259" key="11">
    <source>
        <dbReference type="Pfam" id="PF03033"/>
    </source>
</evidence>
<evidence type="ECO:0000313" key="13">
    <source>
        <dbReference type="EMBL" id="SMB94339.1"/>
    </source>
</evidence>
<dbReference type="Pfam" id="PF04101">
    <property type="entry name" value="Glyco_tran_28_C"/>
    <property type="match status" value="1"/>
</dbReference>
<dbReference type="RefSeq" id="WP_084664508.1">
    <property type="nucleotide sequence ID" value="NZ_LT838272.1"/>
</dbReference>
<feature type="binding site" evidence="10">
    <location>
        <position position="166"/>
    </location>
    <ligand>
        <name>UDP-N-acetyl-alpha-D-glucosamine</name>
        <dbReference type="ChEBI" id="CHEBI:57705"/>
    </ligand>
</feature>
<keyword evidence="8 10" id="KW-0131">Cell cycle</keyword>
<accession>A0A1W1VLS9</accession>
<keyword evidence="4 10" id="KW-0808">Transferase</keyword>
<feature type="binding site" evidence="10">
    <location>
        <position position="301"/>
    </location>
    <ligand>
        <name>UDP-N-acetyl-alpha-D-glucosamine</name>
        <dbReference type="ChEBI" id="CHEBI:57705"/>
    </ligand>
</feature>
<keyword evidence="7 10" id="KW-0472">Membrane</keyword>
<evidence type="ECO:0000259" key="12">
    <source>
        <dbReference type="Pfam" id="PF04101"/>
    </source>
</evidence>
<dbReference type="EMBL" id="LT838272">
    <property type="protein sequence ID" value="SMB94339.1"/>
    <property type="molecule type" value="Genomic_DNA"/>
</dbReference>
<comment type="function">
    <text evidence="10">Cell wall formation. Catalyzes the transfer of a GlcNAc subunit on undecaprenyl-pyrophosphoryl-MurNAc-pentapeptide (lipid intermediate I) to form undecaprenyl-pyrophosphoryl-MurNAc-(pentapeptide)GlcNAc (lipid intermediate II).</text>
</comment>
<feature type="domain" description="Glycosyl transferase family 28 C-terminal" evidence="12">
    <location>
        <begin position="190"/>
        <end position="359"/>
    </location>
</feature>
<dbReference type="GO" id="GO:0071555">
    <property type="term" value="P:cell wall organization"/>
    <property type="evidence" value="ECO:0007669"/>
    <property type="project" value="UniProtKB-KW"/>
</dbReference>
<dbReference type="GO" id="GO:0008360">
    <property type="term" value="P:regulation of cell shape"/>
    <property type="evidence" value="ECO:0007669"/>
    <property type="project" value="UniProtKB-KW"/>
</dbReference>
<dbReference type="GO" id="GO:0005886">
    <property type="term" value="C:plasma membrane"/>
    <property type="evidence" value="ECO:0007669"/>
    <property type="project" value="UniProtKB-SubCell"/>
</dbReference>
<dbReference type="GO" id="GO:0051301">
    <property type="term" value="P:cell division"/>
    <property type="evidence" value="ECO:0007669"/>
    <property type="project" value="UniProtKB-KW"/>
</dbReference>
<evidence type="ECO:0000256" key="9">
    <source>
        <dbReference type="ARBA" id="ARBA00023316"/>
    </source>
</evidence>
<dbReference type="PANTHER" id="PTHR21015">
    <property type="entry name" value="UDP-N-ACETYLGLUCOSAMINE--N-ACETYLMURAMYL-(PENTAPEPTIDE) PYROPHOSPHORYL-UNDECAPRENOL N-ACETYLGLUCOSAMINE TRANSFERASE 1"/>
    <property type="match status" value="1"/>
</dbReference>
<keyword evidence="9 10" id="KW-0961">Cell wall biogenesis/degradation</keyword>
<organism evidence="13 14">
    <name type="scientific">Thermanaeromonas toyohensis ToBE</name>
    <dbReference type="NCBI Taxonomy" id="698762"/>
    <lineage>
        <taxon>Bacteria</taxon>
        <taxon>Bacillati</taxon>
        <taxon>Bacillota</taxon>
        <taxon>Clostridia</taxon>
        <taxon>Neomoorellales</taxon>
        <taxon>Neomoorellaceae</taxon>
        <taxon>Thermanaeromonas</taxon>
    </lineage>
</organism>
<evidence type="ECO:0000313" key="14">
    <source>
        <dbReference type="Proteomes" id="UP000192569"/>
    </source>
</evidence>
<dbReference type="InterPro" id="IPR007235">
    <property type="entry name" value="Glyco_trans_28_C"/>
</dbReference>
<dbReference type="OrthoDB" id="9808936at2"/>
<dbReference type="CDD" id="cd03785">
    <property type="entry name" value="GT28_MurG"/>
    <property type="match status" value="1"/>
</dbReference>
<evidence type="ECO:0000256" key="5">
    <source>
        <dbReference type="ARBA" id="ARBA00022960"/>
    </source>
</evidence>
<dbReference type="GO" id="GO:0009252">
    <property type="term" value="P:peptidoglycan biosynthetic process"/>
    <property type="evidence" value="ECO:0007669"/>
    <property type="project" value="UniProtKB-UniRule"/>
</dbReference>
<evidence type="ECO:0000256" key="1">
    <source>
        <dbReference type="ARBA" id="ARBA00022475"/>
    </source>
</evidence>
<comment type="caution">
    <text evidence="10">Lacks conserved residue(s) required for the propagation of feature annotation.</text>
</comment>
<feature type="binding site" evidence="10">
    <location>
        <position position="196"/>
    </location>
    <ligand>
        <name>UDP-N-acetyl-alpha-D-glucosamine</name>
        <dbReference type="ChEBI" id="CHEBI:57705"/>
    </ligand>
</feature>
<keyword evidence="14" id="KW-1185">Reference proteome</keyword>
<keyword evidence="6 10" id="KW-0573">Peptidoglycan synthesis</keyword>
<comment type="subcellular location">
    <subcellularLocation>
        <location evidence="10">Cell membrane</location>
        <topology evidence="10">Peripheral membrane protein</topology>
        <orientation evidence="10">Cytoplasmic side</orientation>
    </subcellularLocation>
</comment>
<protein>
    <recommendedName>
        <fullName evidence="10">UDP-N-acetylglucosamine--N-acetylmuramyl-(pentapeptide) pyrophosphoryl-undecaprenol N-acetylglucosamine transferase</fullName>
        <ecNumber evidence="10">2.4.1.227</ecNumber>
    </recommendedName>
    <alternativeName>
        <fullName evidence="10">Undecaprenyl-PP-MurNAc-pentapeptide-UDPGlcNAc GlcNAc transferase</fullName>
    </alternativeName>
</protein>
<proteinExistence type="inferred from homology"/>
<keyword evidence="3 10" id="KW-0328">Glycosyltransferase</keyword>
<comment type="pathway">
    <text evidence="10">Cell wall biogenesis; peptidoglycan biosynthesis.</text>
</comment>
<dbReference type="STRING" id="698762.SAMN00808754_1014"/>